<reference evidence="2" key="1">
    <citation type="submission" date="2021-01" db="EMBL/GenBank/DDBJ databases">
        <title>Caligus Genome Assembly.</title>
        <authorList>
            <person name="Gallardo-Escarate C."/>
        </authorList>
    </citation>
    <scope>NUCLEOTIDE SEQUENCE [LARGE SCALE GENOMIC DNA]</scope>
</reference>
<gene>
    <name evidence="1" type="ORF">FKW44_000002</name>
</gene>
<accession>A0A7T8QUK3</accession>
<evidence type="ECO:0000313" key="1">
    <source>
        <dbReference type="EMBL" id="QQP55612.1"/>
    </source>
</evidence>
<organism evidence="1 2">
    <name type="scientific">Caligus rogercresseyi</name>
    <name type="common">Sea louse</name>
    <dbReference type="NCBI Taxonomy" id="217165"/>
    <lineage>
        <taxon>Eukaryota</taxon>
        <taxon>Metazoa</taxon>
        <taxon>Ecdysozoa</taxon>
        <taxon>Arthropoda</taxon>
        <taxon>Crustacea</taxon>
        <taxon>Multicrustacea</taxon>
        <taxon>Hexanauplia</taxon>
        <taxon>Copepoda</taxon>
        <taxon>Siphonostomatoida</taxon>
        <taxon>Caligidae</taxon>
        <taxon>Caligus</taxon>
    </lineage>
</organism>
<dbReference type="EMBL" id="CP045890">
    <property type="protein sequence ID" value="QQP55612.1"/>
    <property type="molecule type" value="Genomic_DNA"/>
</dbReference>
<proteinExistence type="predicted"/>
<sequence>IQITLAKLSSGPVLADSPLQNLEINSTLLIAKTLIARWLASYFPLSPREVRAIILAALELKLPSVIDGCQSGVWQPTKFVTFLLVPFHMEINIKNFYVYLKI</sequence>
<dbReference type="Proteomes" id="UP000595437">
    <property type="component" value="Chromosome 1"/>
</dbReference>
<name>A0A7T8QUK3_CALRO</name>
<feature type="non-terminal residue" evidence="1">
    <location>
        <position position="1"/>
    </location>
</feature>
<protein>
    <submittedName>
        <fullName evidence="1">Uncharacterized protein</fullName>
    </submittedName>
</protein>
<keyword evidence="2" id="KW-1185">Reference proteome</keyword>
<evidence type="ECO:0000313" key="2">
    <source>
        <dbReference type="Proteomes" id="UP000595437"/>
    </source>
</evidence>
<dbReference type="AlphaFoldDB" id="A0A7T8QUK3"/>